<feature type="domain" description="Cytochrome oxidase subunit II copper A binding" evidence="20">
    <location>
        <begin position="96"/>
        <end position="236"/>
    </location>
</feature>
<keyword evidence="24" id="KW-1185">Reference proteome</keyword>
<evidence type="ECO:0000256" key="16">
    <source>
        <dbReference type="PROSITE-ProRule" id="PRU00433"/>
    </source>
</evidence>
<evidence type="ECO:0000256" key="15">
    <source>
        <dbReference type="ARBA" id="ARBA00047816"/>
    </source>
</evidence>
<dbReference type="InterPro" id="IPR011759">
    <property type="entry name" value="Cyt_c_oxidase_su2_TM_dom"/>
</dbReference>
<evidence type="ECO:0000256" key="14">
    <source>
        <dbReference type="ARBA" id="ARBA00024688"/>
    </source>
</evidence>
<evidence type="ECO:0000256" key="3">
    <source>
        <dbReference type="ARBA" id="ARBA00022448"/>
    </source>
</evidence>
<comment type="caution">
    <text evidence="23">The sequence shown here is derived from an EMBL/GenBank/DDBJ whole genome shotgun (WGS) entry which is preliminary data.</text>
</comment>
<evidence type="ECO:0000256" key="2">
    <source>
        <dbReference type="ARBA" id="ARBA00007866"/>
    </source>
</evidence>
<dbReference type="PROSITE" id="PS50999">
    <property type="entry name" value="COX2_TM"/>
    <property type="match status" value="1"/>
</dbReference>
<evidence type="ECO:0000259" key="22">
    <source>
        <dbReference type="PROSITE" id="PS51007"/>
    </source>
</evidence>
<feature type="transmembrane region" description="Helical" evidence="19">
    <location>
        <begin position="67"/>
        <end position="85"/>
    </location>
</feature>
<evidence type="ECO:0000256" key="19">
    <source>
        <dbReference type="SAM" id="Phobius"/>
    </source>
</evidence>
<dbReference type="PRINTS" id="PR01166">
    <property type="entry name" value="CYCOXIDASEII"/>
</dbReference>
<comment type="cofactor">
    <cofactor evidence="18">
        <name>Cu cation</name>
        <dbReference type="ChEBI" id="CHEBI:23378"/>
    </cofactor>
    <text evidence="18">Binds a copper A center.</text>
</comment>
<gene>
    <name evidence="23" type="primary">coxB</name>
    <name evidence="23" type="ORF">GPA22_14485</name>
</gene>
<evidence type="ECO:0000256" key="10">
    <source>
        <dbReference type="ARBA" id="ARBA00022989"/>
    </source>
</evidence>
<keyword evidence="7 16" id="KW-0479">Metal-binding</keyword>
<keyword evidence="8" id="KW-1278">Translocase</keyword>
<feature type="transmembrane region" description="Helical" evidence="19">
    <location>
        <begin position="20"/>
        <end position="46"/>
    </location>
</feature>
<keyword evidence="23" id="KW-0560">Oxidoreductase</keyword>
<evidence type="ECO:0000256" key="18">
    <source>
        <dbReference type="RuleBase" id="RU004024"/>
    </source>
</evidence>
<comment type="similarity">
    <text evidence="2 17">Belongs to the cytochrome c oxidase subunit 2 family.</text>
</comment>
<evidence type="ECO:0000256" key="5">
    <source>
        <dbReference type="ARBA" id="ARBA00022660"/>
    </source>
</evidence>
<keyword evidence="4 16" id="KW-0349">Heme</keyword>
<keyword evidence="6 17" id="KW-0812">Transmembrane</keyword>
<comment type="function">
    <text evidence="14 18">Subunits I and II form the functional core of the enzyme complex. Electrons originating in cytochrome c are transferred via heme a and Cu(A) to the binuclear center formed by heme a3 and Cu(B).</text>
</comment>
<evidence type="ECO:0000259" key="21">
    <source>
        <dbReference type="PROSITE" id="PS50999"/>
    </source>
</evidence>
<keyword evidence="9 17" id="KW-0249">Electron transport</keyword>
<dbReference type="InterPro" id="IPR014222">
    <property type="entry name" value="Cyt_c_oxidase_su2"/>
</dbReference>
<comment type="subcellular location">
    <subcellularLocation>
        <location evidence="17">Cell membrane</location>
        <topology evidence="17">Multi-pass membrane protein</topology>
    </subcellularLocation>
    <subcellularLocation>
        <location evidence="1">Membrane</location>
        <topology evidence="1">Multi-pass membrane protein</topology>
    </subcellularLocation>
</comment>
<proteinExistence type="inferred from homology"/>
<dbReference type="Gene3D" id="2.60.40.420">
    <property type="entry name" value="Cupredoxins - blue copper proteins"/>
    <property type="match status" value="1"/>
</dbReference>
<feature type="domain" description="Cytochrome c" evidence="22">
    <location>
        <begin position="256"/>
        <end position="336"/>
    </location>
</feature>
<dbReference type="Gene3D" id="1.10.287.90">
    <property type="match status" value="1"/>
</dbReference>
<name>A0ABX1Q3L7_9RHOO</name>
<evidence type="ECO:0000256" key="8">
    <source>
        <dbReference type="ARBA" id="ARBA00022967"/>
    </source>
</evidence>
<dbReference type="InterPro" id="IPR036257">
    <property type="entry name" value="Cyt_c_oxidase_su2_TM_sf"/>
</dbReference>
<evidence type="ECO:0000256" key="13">
    <source>
        <dbReference type="ARBA" id="ARBA00023136"/>
    </source>
</evidence>
<dbReference type="SUPFAM" id="SSF81464">
    <property type="entry name" value="Cytochrome c oxidase subunit II-like, transmembrane region"/>
    <property type="match status" value="1"/>
</dbReference>
<dbReference type="InterPro" id="IPR008972">
    <property type="entry name" value="Cupredoxin"/>
</dbReference>
<evidence type="ECO:0000256" key="1">
    <source>
        <dbReference type="ARBA" id="ARBA00004141"/>
    </source>
</evidence>
<evidence type="ECO:0000313" key="24">
    <source>
        <dbReference type="Proteomes" id="UP000623795"/>
    </source>
</evidence>
<evidence type="ECO:0000259" key="20">
    <source>
        <dbReference type="PROSITE" id="PS50857"/>
    </source>
</evidence>
<dbReference type="PROSITE" id="PS51007">
    <property type="entry name" value="CYTC"/>
    <property type="match status" value="1"/>
</dbReference>
<dbReference type="PROSITE" id="PS00078">
    <property type="entry name" value="COX2"/>
    <property type="match status" value="1"/>
</dbReference>
<evidence type="ECO:0000256" key="6">
    <source>
        <dbReference type="ARBA" id="ARBA00022692"/>
    </source>
</evidence>
<keyword evidence="10 19" id="KW-1133">Transmembrane helix</keyword>
<dbReference type="InterPro" id="IPR001505">
    <property type="entry name" value="Copper_CuA"/>
</dbReference>
<keyword evidence="12 18" id="KW-0186">Copper</keyword>
<dbReference type="Gene3D" id="1.10.760.10">
    <property type="entry name" value="Cytochrome c-like domain"/>
    <property type="match status" value="1"/>
</dbReference>
<evidence type="ECO:0000256" key="17">
    <source>
        <dbReference type="RuleBase" id="RU000456"/>
    </source>
</evidence>
<keyword evidence="13 19" id="KW-0472">Membrane</keyword>
<dbReference type="InterPro" id="IPR036909">
    <property type="entry name" value="Cyt_c-like_dom_sf"/>
</dbReference>
<comment type="catalytic activity">
    <reaction evidence="15 18">
        <text>4 Fe(II)-[cytochrome c] + O2 + 8 H(+)(in) = 4 Fe(III)-[cytochrome c] + 2 H2O + 4 H(+)(out)</text>
        <dbReference type="Rhea" id="RHEA:11436"/>
        <dbReference type="Rhea" id="RHEA-COMP:10350"/>
        <dbReference type="Rhea" id="RHEA-COMP:14399"/>
        <dbReference type="ChEBI" id="CHEBI:15377"/>
        <dbReference type="ChEBI" id="CHEBI:15378"/>
        <dbReference type="ChEBI" id="CHEBI:15379"/>
        <dbReference type="ChEBI" id="CHEBI:29033"/>
        <dbReference type="ChEBI" id="CHEBI:29034"/>
        <dbReference type="EC" id="7.1.1.9"/>
    </reaction>
</comment>
<evidence type="ECO:0000256" key="4">
    <source>
        <dbReference type="ARBA" id="ARBA00022617"/>
    </source>
</evidence>
<evidence type="ECO:0000256" key="12">
    <source>
        <dbReference type="ARBA" id="ARBA00023008"/>
    </source>
</evidence>
<evidence type="ECO:0000256" key="7">
    <source>
        <dbReference type="ARBA" id="ARBA00022723"/>
    </source>
</evidence>
<reference evidence="23 24" key="1">
    <citation type="submission" date="2019-12" db="EMBL/GenBank/DDBJ databases">
        <title>Comparative genomics gives insights into the taxonomy of the Azoarcus-Aromatoleum group and reveals separate origins of nif in the plant-associated Azoarcus and non-plant-associated Aromatoleum sub-groups.</title>
        <authorList>
            <person name="Lafos M."/>
            <person name="Maluk M."/>
            <person name="Batista M."/>
            <person name="Junghare M."/>
            <person name="Carmona M."/>
            <person name="Faoro H."/>
            <person name="Cruz L.M."/>
            <person name="Battistoni F."/>
            <person name="De Souza E."/>
            <person name="Pedrosa F."/>
            <person name="Chen W.-M."/>
            <person name="Poole P.S."/>
            <person name="Dixon R.A."/>
            <person name="James E.K."/>
        </authorList>
    </citation>
    <scope>NUCLEOTIDE SEQUENCE [LARGE SCALE GENOMIC DNA]</scope>
    <source>
        <strain evidence="23 24">Td21</strain>
    </source>
</reference>
<dbReference type="NCBIfam" id="TIGR02866">
    <property type="entry name" value="CoxB"/>
    <property type="match status" value="1"/>
</dbReference>
<evidence type="ECO:0000256" key="11">
    <source>
        <dbReference type="ARBA" id="ARBA00023004"/>
    </source>
</evidence>
<dbReference type="GO" id="GO:0016491">
    <property type="term" value="F:oxidoreductase activity"/>
    <property type="evidence" value="ECO:0007669"/>
    <property type="project" value="UniProtKB-KW"/>
</dbReference>
<accession>A0ABX1Q3L7</accession>
<dbReference type="EC" id="7.1.1.9" evidence="18"/>
<dbReference type="Pfam" id="PF00116">
    <property type="entry name" value="COX2"/>
    <property type="match status" value="1"/>
</dbReference>
<dbReference type="InterPro" id="IPR045187">
    <property type="entry name" value="CcO_II"/>
</dbReference>
<dbReference type="InterPro" id="IPR002429">
    <property type="entry name" value="CcO_II-like_C"/>
</dbReference>
<dbReference type="Proteomes" id="UP000623795">
    <property type="component" value="Unassembled WGS sequence"/>
</dbReference>
<keyword evidence="11 16" id="KW-0408">Iron</keyword>
<feature type="domain" description="Cytochrome oxidase subunit II transmembrane region profile" evidence="21">
    <location>
        <begin position="1"/>
        <end position="95"/>
    </location>
</feature>
<protein>
    <recommendedName>
        <fullName evidence="18">Cytochrome c oxidase subunit 2</fullName>
        <ecNumber evidence="18">7.1.1.9</ecNumber>
    </recommendedName>
</protein>
<dbReference type="InterPro" id="IPR009056">
    <property type="entry name" value="Cyt_c-like_dom"/>
</dbReference>
<evidence type="ECO:0000313" key="23">
    <source>
        <dbReference type="EMBL" id="NMG44931.1"/>
    </source>
</evidence>
<dbReference type="PANTHER" id="PTHR22888:SF9">
    <property type="entry name" value="CYTOCHROME C OXIDASE SUBUNIT 2"/>
    <property type="match status" value="1"/>
</dbReference>
<evidence type="ECO:0000256" key="9">
    <source>
        <dbReference type="ARBA" id="ARBA00022982"/>
    </source>
</evidence>
<dbReference type="SUPFAM" id="SSF49503">
    <property type="entry name" value="Cupredoxins"/>
    <property type="match status" value="1"/>
</dbReference>
<keyword evidence="5 17" id="KW-0679">Respiratory chain</keyword>
<dbReference type="PANTHER" id="PTHR22888">
    <property type="entry name" value="CYTOCHROME C OXIDASE, SUBUNIT II"/>
    <property type="match status" value="1"/>
</dbReference>
<dbReference type="PROSITE" id="PS50857">
    <property type="entry name" value="COX2_CUA"/>
    <property type="match status" value="1"/>
</dbReference>
<sequence length="355" mass="38572">MAQSRYNLQSPVTGIAEQIYNMHTLMLLICLFIFVIVFGVMFWAVIHHRKSKGAVAANFHENTAVEIAWTVIPILILLGMAWPATKTVLEMKDTRDPDITIKATGYQWKWGYDYLQGEGQGIRFVSNLATSHEQIDGKAAKGEHYLVEVDNPVVVPVGKKIRVLTTASDVIHAWWLPAFGVKQDAIPGFIRDAWFRADKEGVYRGNCAELCGKDHGFMPIEVHVVSQEAYSKWVADRQAAMAAAVSAGARDWSLAELVEQGAKVFAANCVACHQADGKGLPPAFPPLDGSKVVLGEAAGQIAVVLNGRPGTPMAAFGELLSDADIAAVITYTRNSWSNKTGEAIQPSQIAAARGK</sequence>
<dbReference type="Pfam" id="PF13442">
    <property type="entry name" value="Cytochrome_CBB3"/>
    <property type="match status" value="1"/>
</dbReference>
<dbReference type="Pfam" id="PF02790">
    <property type="entry name" value="COX2_TM"/>
    <property type="match status" value="1"/>
</dbReference>
<organism evidence="23 24">
    <name type="scientific">Aromatoleum toluvorans</name>
    <dbReference type="NCBI Taxonomy" id="92002"/>
    <lineage>
        <taxon>Bacteria</taxon>
        <taxon>Pseudomonadati</taxon>
        <taxon>Pseudomonadota</taxon>
        <taxon>Betaproteobacteria</taxon>
        <taxon>Rhodocyclales</taxon>
        <taxon>Rhodocyclaceae</taxon>
        <taxon>Aromatoleum</taxon>
    </lineage>
</organism>
<dbReference type="EMBL" id="WTVN01000022">
    <property type="protein sequence ID" value="NMG44931.1"/>
    <property type="molecule type" value="Genomic_DNA"/>
</dbReference>
<keyword evidence="3 17" id="KW-0813">Transport</keyword>
<dbReference type="SUPFAM" id="SSF46626">
    <property type="entry name" value="Cytochrome c"/>
    <property type="match status" value="1"/>
</dbReference>